<dbReference type="EMBL" id="CP133659">
    <property type="protein sequence ID" value="WMW66031.1"/>
    <property type="molecule type" value="Genomic_DNA"/>
</dbReference>
<proteinExistence type="predicted"/>
<keyword evidence="3" id="KW-1185">Reference proteome</keyword>
<protein>
    <submittedName>
        <fullName evidence="2">Class IV adenylate cyclase</fullName>
    </submittedName>
</protein>
<organism evidence="2 3">
    <name type="scientific">Nitratidesulfovibrio liaohensis</name>
    <dbReference type="NCBI Taxonomy" id="2604158"/>
    <lineage>
        <taxon>Bacteria</taxon>
        <taxon>Pseudomonadati</taxon>
        <taxon>Thermodesulfobacteriota</taxon>
        <taxon>Desulfovibrionia</taxon>
        <taxon>Desulfovibrionales</taxon>
        <taxon>Desulfovibrionaceae</taxon>
        <taxon>Nitratidesulfovibrio</taxon>
    </lineage>
</organism>
<dbReference type="PROSITE" id="PS51707">
    <property type="entry name" value="CYTH"/>
    <property type="match status" value="1"/>
</dbReference>
<reference evidence="2" key="1">
    <citation type="submission" date="2023-09" db="EMBL/GenBank/DDBJ databases">
        <authorList>
            <consortium name="CW5 consortium"/>
            <person name="Lu C.-W."/>
        </authorList>
    </citation>
    <scope>NUCLEOTIDE SEQUENCE</scope>
    <source>
        <strain evidence="2">KPS</strain>
    </source>
</reference>
<evidence type="ECO:0000313" key="2">
    <source>
        <dbReference type="EMBL" id="WMW66031.1"/>
    </source>
</evidence>
<dbReference type="InterPro" id="IPR033469">
    <property type="entry name" value="CYTH-like_dom_sf"/>
</dbReference>
<dbReference type="RefSeq" id="WP_309541952.1">
    <property type="nucleotide sequence ID" value="NZ_CP133659.1"/>
</dbReference>
<dbReference type="Gene3D" id="2.40.320.10">
    <property type="entry name" value="Hypothetical Protein Pfu-838710-001"/>
    <property type="match status" value="1"/>
</dbReference>
<dbReference type="SUPFAM" id="SSF55154">
    <property type="entry name" value="CYTH-like phosphatases"/>
    <property type="match status" value="1"/>
</dbReference>
<evidence type="ECO:0000313" key="3">
    <source>
        <dbReference type="Proteomes" id="UP001180616"/>
    </source>
</evidence>
<dbReference type="Pfam" id="PF01928">
    <property type="entry name" value="CYTH"/>
    <property type="match status" value="1"/>
</dbReference>
<accession>A0ABY9R3Z2</accession>
<gene>
    <name evidence="2" type="ORF">KPS_000578</name>
</gene>
<dbReference type="Proteomes" id="UP001180616">
    <property type="component" value="Chromosome"/>
</dbReference>
<dbReference type="CDD" id="cd07890">
    <property type="entry name" value="CYTH-like_AC_IV-like"/>
    <property type="match status" value="1"/>
</dbReference>
<dbReference type="InterPro" id="IPR023577">
    <property type="entry name" value="CYTH_domain"/>
</dbReference>
<feature type="domain" description="CYTH" evidence="1">
    <location>
        <begin position="2"/>
        <end position="184"/>
    </location>
</feature>
<name>A0ABY9R3Z2_9BACT</name>
<dbReference type="InterPro" id="IPR008173">
    <property type="entry name" value="Adenylyl_cyclase_CyaB"/>
</dbReference>
<evidence type="ECO:0000259" key="1">
    <source>
        <dbReference type="PROSITE" id="PS51707"/>
    </source>
</evidence>
<sequence>MALEIEIKFPEADLAALRNALQGLGATGGVPYLECNRVYDTRGRHLRAANTLLRLRTKTGPNLHAAVLTMKRPPRAEDACCAGGGGSAPIPDDVKVWDEVQTGVADADAMHQMLAGLGYGVAFGYDKVREVWHLDGVHVCLDTMPFGPVAELEGDREAILTMADRLGLDRARASTATYHDLNRQWRAANGLSPSEDFTFDAAGLAVARRIVFGNNGGAADPAGVE</sequence>
<dbReference type="SMART" id="SM01118">
    <property type="entry name" value="CYTH"/>
    <property type="match status" value="1"/>
</dbReference>